<gene>
    <name evidence="1" type="ORF">RRG08_016579</name>
</gene>
<dbReference type="AlphaFoldDB" id="A0AAE1ATK3"/>
<evidence type="ECO:0000313" key="2">
    <source>
        <dbReference type="Proteomes" id="UP001283361"/>
    </source>
</evidence>
<dbReference type="EMBL" id="JAWDGP010001282">
    <property type="protein sequence ID" value="KAK3793071.1"/>
    <property type="molecule type" value="Genomic_DNA"/>
</dbReference>
<keyword evidence="2" id="KW-1185">Reference proteome</keyword>
<accession>A0AAE1ATK3</accession>
<comment type="caution">
    <text evidence="1">The sequence shown here is derived from an EMBL/GenBank/DDBJ whole genome shotgun (WGS) entry which is preliminary data.</text>
</comment>
<evidence type="ECO:0000313" key="1">
    <source>
        <dbReference type="EMBL" id="KAK3793071.1"/>
    </source>
</evidence>
<dbReference type="Proteomes" id="UP001283361">
    <property type="component" value="Unassembled WGS sequence"/>
</dbReference>
<reference evidence="1" key="1">
    <citation type="journal article" date="2023" name="G3 (Bethesda)">
        <title>A reference genome for the long-term kleptoplast-retaining sea slug Elysia crispata morphotype clarki.</title>
        <authorList>
            <person name="Eastman K.E."/>
            <person name="Pendleton A.L."/>
            <person name="Shaikh M.A."/>
            <person name="Suttiyut T."/>
            <person name="Ogas R."/>
            <person name="Tomko P."/>
            <person name="Gavelis G."/>
            <person name="Widhalm J.R."/>
            <person name="Wisecaver J.H."/>
        </authorList>
    </citation>
    <scope>NUCLEOTIDE SEQUENCE</scope>
    <source>
        <strain evidence="1">ECLA1</strain>
    </source>
</reference>
<protein>
    <submittedName>
        <fullName evidence="1">Uncharacterized protein</fullName>
    </submittedName>
</protein>
<organism evidence="1 2">
    <name type="scientific">Elysia crispata</name>
    <name type="common">lettuce slug</name>
    <dbReference type="NCBI Taxonomy" id="231223"/>
    <lineage>
        <taxon>Eukaryota</taxon>
        <taxon>Metazoa</taxon>
        <taxon>Spiralia</taxon>
        <taxon>Lophotrochozoa</taxon>
        <taxon>Mollusca</taxon>
        <taxon>Gastropoda</taxon>
        <taxon>Heterobranchia</taxon>
        <taxon>Euthyneura</taxon>
        <taxon>Panpulmonata</taxon>
        <taxon>Sacoglossa</taxon>
        <taxon>Placobranchoidea</taxon>
        <taxon>Plakobranchidae</taxon>
        <taxon>Elysia</taxon>
    </lineage>
</organism>
<sequence>MLGSSAEAGKEMCAQRVRIRAQEVLIREAKWIPIRPRRHSGFCIAKNTGRLTVLIPQLGLCPVLEIICAIRQQHHQFSRHT</sequence>
<name>A0AAE1ATK3_9GAST</name>
<proteinExistence type="predicted"/>